<accession>A0A2C5X0E8</accession>
<reference evidence="2 3" key="1">
    <citation type="journal article" date="2013" name="Fungal Biol.">
        <title>Analysis of microsatellite markers in the genome of the plant pathogen Ceratocystis fimbriata.</title>
        <authorList>
            <person name="Simpson M.C."/>
            <person name="Wilken P.M."/>
            <person name="Coetzee M.P."/>
            <person name="Wingfield M.J."/>
            <person name="Wingfield B.D."/>
        </authorList>
    </citation>
    <scope>NUCLEOTIDE SEQUENCE [LARGE SCALE GENOMIC DNA]</scope>
    <source>
        <strain evidence="2 3">CBS 114723</strain>
    </source>
</reference>
<dbReference type="InterPro" id="IPR008972">
    <property type="entry name" value="Cupredoxin"/>
</dbReference>
<keyword evidence="3" id="KW-1185">Reference proteome</keyword>
<dbReference type="Proteomes" id="UP000222788">
    <property type="component" value="Unassembled WGS sequence"/>
</dbReference>
<dbReference type="PANTHER" id="PTHR34883:SF15">
    <property type="entry name" value="EXTRACELLULAR SERINE-RICH PROTEIN"/>
    <property type="match status" value="1"/>
</dbReference>
<gene>
    <name evidence="2" type="ORF">CFIMG_008554RA00001</name>
</gene>
<dbReference type="OrthoDB" id="5415867at2759"/>
<protein>
    <submittedName>
        <fullName evidence="2">Extracellular serine-rich protein</fullName>
    </submittedName>
</protein>
<evidence type="ECO:0000313" key="3">
    <source>
        <dbReference type="Proteomes" id="UP000222788"/>
    </source>
</evidence>
<reference evidence="2 3" key="2">
    <citation type="journal article" date="2013" name="IMA Fungus">
        <title>IMA Genome-F 1: Ceratocystis fimbriata: Draft nuclear genome sequence for the plant pathogen, Ceratocystis fimbriata.</title>
        <authorList>
            <person name="Wilken P.M."/>
            <person name="Steenkamp E.T."/>
            <person name="Wingfield M.J."/>
            <person name="de Beer Z.W."/>
            <person name="Wingfield B.D."/>
        </authorList>
    </citation>
    <scope>NUCLEOTIDE SEQUENCE [LARGE SCALE GENOMIC DNA]</scope>
    <source>
        <strain evidence="2 3">CBS 114723</strain>
    </source>
</reference>
<dbReference type="STRING" id="1035309.A0A2C5X0E8"/>
<evidence type="ECO:0000313" key="2">
    <source>
        <dbReference type="EMBL" id="PHH51905.1"/>
    </source>
</evidence>
<sequence length="166" mass="17868">MRFTLAALLAATAAMAIPTATPEDSPLKVAKRATTHIVYVGDTISPDNIDADVGDKVEFRFLPGVHSVVQSAYTNPCSSNGGFGSTIISTPYEQDHNELAFVITIQNKKRIWYYNGSGRACEKGVVGAINSPETDRRSLAGFRRAAETESHTENSYELKGGSLVSI</sequence>
<feature type="chain" id="PRO_5013152160" evidence="1">
    <location>
        <begin position="17"/>
        <end position="166"/>
    </location>
</feature>
<comment type="caution">
    <text evidence="2">The sequence shown here is derived from an EMBL/GenBank/DDBJ whole genome shotgun (WGS) entry which is preliminary data.</text>
</comment>
<proteinExistence type="predicted"/>
<evidence type="ECO:0000256" key="1">
    <source>
        <dbReference type="SAM" id="SignalP"/>
    </source>
</evidence>
<dbReference type="SUPFAM" id="SSF49503">
    <property type="entry name" value="Cupredoxins"/>
    <property type="match status" value="1"/>
</dbReference>
<dbReference type="PANTHER" id="PTHR34883">
    <property type="entry name" value="SERINE-RICH PROTEIN, PUTATIVE-RELATED-RELATED"/>
    <property type="match status" value="1"/>
</dbReference>
<keyword evidence="1" id="KW-0732">Signal</keyword>
<organism evidence="2 3">
    <name type="scientific">Ceratocystis fimbriata CBS 114723</name>
    <dbReference type="NCBI Taxonomy" id="1035309"/>
    <lineage>
        <taxon>Eukaryota</taxon>
        <taxon>Fungi</taxon>
        <taxon>Dikarya</taxon>
        <taxon>Ascomycota</taxon>
        <taxon>Pezizomycotina</taxon>
        <taxon>Sordariomycetes</taxon>
        <taxon>Hypocreomycetidae</taxon>
        <taxon>Microascales</taxon>
        <taxon>Ceratocystidaceae</taxon>
        <taxon>Ceratocystis</taxon>
    </lineage>
</organism>
<dbReference type="EMBL" id="APWK03000083">
    <property type="protein sequence ID" value="PHH51905.1"/>
    <property type="molecule type" value="Genomic_DNA"/>
</dbReference>
<feature type="signal peptide" evidence="1">
    <location>
        <begin position="1"/>
        <end position="16"/>
    </location>
</feature>
<dbReference type="AlphaFoldDB" id="A0A2C5X0E8"/>
<dbReference type="Gene3D" id="2.60.40.420">
    <property type="entry name" value="Cupredoxins - blue copper proteins"/>
    <property type="match status" value="1"/>
</dbReference>
<dbReference type="InterPro" id="IPR052953">
    <property type="entry name" value="Ser-rich/MCO-related"/>
</dbReference>
<name>A0A2C5X0E8_9PEZI</name>